<gene>
    <name evidence="8" type="ORF">Pcinc_043368</name>
</gene>
<dbReference type="GO" id="GO:0022857">
    <property type="term" value="F:transmembrane transporter activity"/>
    <property type="evidence" value="ECO:0007669"/>
    <property type="project" value="InterPro"/>
</dbReference>
<dbReference type="Gene3D" id="1.20.1250.20">
    <property type="entry name" value="MFS general substrate transporter like domains"/>
    <property type="match status" value="1"/>
</dbReference>
<comment type="caution">
    <text evidence="8">The sequence shown here is derived from an EMBL/GenBank/DDBJ whole genome shotgun (WGS) entry which is preliminary data.</text>
</comment>
<feature type="transmembrane region" description="Helical" evidence="6">
    <location>
        <begin position="185"/>
        <end position="204"/>
    </location>
</feature>
<feature type="transmembrane region" description="Helical" evidence="6">
    <location>
        <begin position="210"/>
        <end position="232"/>
    </location>
</feature>
<dbReference type="AlphaFoldDB" id="A0AAE1BJ96"/>
<evidence type="ECO:0000256" key="6">
    <source>
        <dbReference type="SAM" id="Phobius"/>
    </source>
</evidence>
<keyword evidence="2 6" id="KW-0812">Transmembrane</keyword>
<dbReference type="PANTHER" id="PTHR24064">
    <property type="entry name" value="SOLUTE CARRIER FAMILY 22 MEMBER"/>
    <property type="match status" value="1"/>
</dbReference>
<dbReference type="GO" id="GO:0016020">
    <property type="term" value="C:membrane"/>
    <property type="evidence" value="ECO:0007669"/>
    <property type="project" value="UniProtKB-SubCell"/>
</dbReference>
<dbReference type="InterPro" id="IPR020846">
    <property type="entry name" value="MFS_dom"/>
</dbReference>
<keyword evidence="4 6" id="KW-0472">Membrane</keyword>
<comment type="subcellular location">
    <subcellularLocation>
        <location evidence="1">Membrane</location>
        <topology evidence="1">Multi-pass membrane protein</topology>
    </subcellularLocation>
</comment>
<feature type="transmembrane region" description="Helical" evidence="6">
    <location>
        <begin position="271"/>
        <end position="292"/>
    </location>
</feature>
<evidence type="ECO:0000313" key="9">
    <source>
        <dbReference type="Proteomes" id="UP001286313"/>
    </source>
</evidence>
<dbReference type="PROSITE" id="PS50850">
    <property type="entry name" value="MFS"/>
    <property type="match status" value="1"/>
</dbReference>
<feature type="transmembrane region" description="Helical" evidence="6">
    <location>
        <begin position="126"/>
        <end position="145"/>
    </location>
</feature>
<feature type="transmembrane region" description="Helical" evidence="6">
    <location>
        <begin position="157"/>
        <end position="178"/>
    </location>
</feature>
<proteinExistence type="predicted"/>
<evidence type="ECO:0000256" key="1">
    <source>
        <dbReference type="ARBA" id="ARBA00004141"/>
    </source>
</evidence>
<dbReference type="InterPro" id="IPR005828">
    <property type="entry name" value="MFS_sugar_transport-like"/>
</dbReference>
<evidence type="ECO:0000256" key="4">
    <source>
        <dbReference type="ARBA" id="ARBA00023136"/>
    </source>
</evidence>
<feature type="domain" description="Major facilitator superfamily (MFS) profile" evidence="7">
    <location>
        <begin position="1"/>
        <end position="299"/>
    </location>
</feature>
<evidence type="ECO:0000259" key="7">
    <source>
        <dbReference type="PROSITE" id="PS50850"/>
    </source>
</evidence>
<evidence type="ECO:0000256" key="5">
    <source>
        <dbReference type="SAM" id="MobiDB-lite"/>
    </source>
</evidence>
<feature type="region of interest" description="Disordered" evidence="5">
    <location>
        <begin position="298"/>
        <end position="425"/>
    </location>
</feature>
<evidence type="ECO:0000256" key="2">
    <source>
        <dbReference type="ARBA" id="ARBA00022692"/>
    </source>
</evidence>
<protein>
    <recommendedName>
        <fullName evidence="7">Major facilitator superfamily (MFS) profile domain-containing protein</fullName>
    </recommendedName>
</protein>
<sequence length="425" mass="46803">MGLPWAVGMMMTGALGYLIRDWRNFQLACSLPTLIIFPILYLINESPRWLIVTGKHKEALRVLRRAARLNGVTLPPDHKLTTMMADIQFAHNSKNEAQVAKAISDPQQSRWSLSCPKLLKTARIRLVTFCLSINLFILSLVYCGLSLGGSTYSNDPFLYVIISGLMEVPGYTIVSPVINRWGRKYPSLICFVVCGVVILSLTVIPSTISWLVMTFAMIGKMGITCAFMIVFVSQAELFPTEVRIKGLAVTSISGQIAGTIAPYIAEYLGPMVPWLPSVIFGVSSFVGVLAVIPLPETLGKNLPDTTSHPEGSNHTTPHIRTPNTPHHTQGHPTQHHTTPTQGYPTPHHTTHKDTQHNTTPHYTHTETTNQHNTHTGTPKTTTTTTHKDTQHHNHTTRPSPSTVQPLLTHPTSFTNPGRTSPRAGC</sequence>
<feature type="compositionally biased region" description="Low complexity" evidence="5">
    <location>
        <begin position="356"/>
        <end position="384"/>
    </location>
</feature>
<accession>A0AAE1BJ96</accession>
<dbReference type="Pfam" id="PF00083">
    <property type="entry name" value="Sugar_tr"/>
    <property type="match status" value="1"/>
</dbReference>
<reference evidence="8" key="1">
    <citation type="submission" date="2023-10" db="EMBL/GenBank/DDBJ databases">
        <title>Genome assemblies of two species of porcelain crab, Petrolisthes cinctipes and Petrolisthes manimaculis (Anomura: Porcellanidae).</title>
        <authorList>
            <person name="Angst P."/>
        </authorList>
    </citation>
    <scope>NUCLEOTIDE SEQUENCE</scope>
    <source>
        <strain evidence="8">PB745_01</strain>
        <tissue evidence="8">Gill</tissue>
    </source>
</reference>
<dbReference type="SUPFAM" id="SSF103473">
    <property type="entry name" value="MFS general substrate transporter"/>
    <property type="match status" value="1"/>
</dbReference>
<feature type="compositionally biased region" description="Low complexity" evidence="5">
    <location>
        <begin position="321"/>
        <end position="347"/>
    </location>
</feature>
<name>A0AAE1BJ96_PETCI</name>
<evidence type="ECO:0000256" key="3">
    <source>
        <dbReference type="ARBA" id="ARBA00022989"/>
    </source>
</evidence>
<evidence type="ECO:0000313" key="8">
    <source>
        <dbReference type="EMBL" id="KAK3849895.1"/>
    </source>
</evidence>
<feature type="transmembrane region" description="Helical" evidence="6">
    <location>
        <begin position="244"/>
        <end position="265"/>
    </location>
</feature>
<dbReference type="Proteomes" id="UP001286313">
    <property type="component" value="Unassembled WGS sequence"/>
</dbReference>
<feature type="transmembrane region" description="Helical" evidence="6">
    <location>
        <begin position="25"/>
        <end position="43"/>
    </location>
</feature>
<keyword evidence="3 6" id="KW-1133">Transmembrane helix</keyword>
<dbReference type="InterPro" id="IPR036259">
    <property type="entry name" value="MFS_trans_sf"/>
</dbReference>
<keyword evidence="9" id="KW-1185">Reference proteome</keyword>
<feature type="compositionally biased region" description="Polar residues" evidence="5">
    <location>
        <begin position="397"/>
        <end position="418"/>
    </location>
</feature>
<feature type="compositionally biased region" description="Polar residues" evidence="5">
    <location>
        <begin position="303"/>
        <end position="318"/>
    </location>
</feature>
<dbReference type="EMBL" id="JAWQEG010008649">
    <property type="protein sequence ID" value="KAK3849895.1"/>
    <property type="molecule type" value="Genomic_DNA"/>
</dbReference>
<organism evidence="8 9">
    <name type="scientific">Petrolisthes cinctipes</name>
    <name type="common">Flat porcelain crab</name>
    <dbReference type="NCBI Taxonomy" id="88211"/>
    <lineage>
        <taxon>Eukaryota</taxon>
        <taxon>Metazoa</taxon>
        <taxon>Ecdysozoa</taxon>
        <taxon>Arthropoda</taxon>
        <taxon>Crustacea</taxon>
        <taxon>Multicrustacea</taxon>
        <taxon>Malacostraca</taxon>
        <taxon>Eumalacostraca</taxon>
        <taxon>Eucarida</taxon>
        <taxon>Decapoda</taxon>
        <taxon>Pleocyemata</taxon>
        <taxon>Anomura</taxon>
        <taxon>Galatheoidea</taxon>
        <taxon>Porcellanidae</taxon>
        <taxon>Petrolisthes</taxon>
    </lineage>
</organism>